<evidence type="ECO:0000259" key="5">
    <source>
        <dbReference type="PROSITE" id="PS51379"/>
    </source>
</evidence>
<name>A0ABV4YNI3_9BACI</name>
<dbReference type="InterPro" id="IPR050572">
    <property type="entry name" value="Fe-S_Ferredoxin"/>
</dbReference>
<comment type="caution">
    <text evidence="6">The sequence shown here is derived from an EMBL/GenBank/DDBJ whole genome shotgun (WGS) entry which is preliminary data.</text>
</comment>
<accession>A0ABV4YNI3</accession>
<dbReference type="InterPro" id="IPR017900">
    <property type="entry name" value="4Fe4S_Fe_S_CS"/>
</dbReference>
<feature type="domain" description="4Fe-4S ferredoxin-type" evidence="5">
    <location>
        <begin position="224"/>
        <end position="253"/>
    </location>
</feature>
<evidence type="ECO:0000313" key="7">
    <source>
        <dbReference type="Proteomes" id="UP001241748"/>
    </source>
</evidence>
<dbReference type="Proteomes" id="UP001241748">
    <property type="component" value="Unassembled WGS sequence"/>
</dbReference>
<gene>
    <name evidence="6" type="ORF">P5G62_004095</name>
</gene>
<evidence type="ECO:0000256" key="4">
    <source>
        <dbReference type="ARBA" id="ARBA00023014"/>
    </source>
</evidence>
<evidence type="ECO:0000313" key="6">
    <source>
        <dbReference type="EMBL" id="MFB3166327.1"/>
    </source>
</evidence>
<dbReference type="PANTHER" id="PTHR43687:SF1">
    <property type="entry name" value="FERREDOXIN III"/>
    <property type="match status" value="1"/>
</dbReference>
<dbReference type="Pfam" id="PF00037">
    <property type="entry name" value="Fer4"/>
    <property type="match status" value="2"/>
</dbReference>
<dbReference type="Gene3D" id="3.30.70.20">
    <property type="match status" value="2"/>
</dbReference>
<evidence type="ECO:0000256" key="3">
    <source>
        <dbReference type="ARBA" id="ARBA00023004"/>
    </source>
</evidence>
<sequence length="300" mass="34627">MSILVNWLESLHEEMKVTTKCSRVKNKKSTCSYCMEKCQHNAIELNGDVLIIDSKKCTLCGECMIACPLSAIEGVASNRNFEKGSLIFDNSFTPSLKELLIYKKRGMTSIQISDQALNQEWEKVLVETNNRLQLLNESSITVSEKVKDEVLSRRAFFGSFQREGKKLAKNMAPVVWKMEKDDWKLTKYFPNYQFYTVEINQNKCTICQACFSLCGENVFDLIDDKLLIKAERCVNCTSCRDVCPEKAIKIQQEIKRKSEQVKRVHLKTCKDCGHTFYTFNKVTEKCHVCVIRDPDWLSPY</sequence>
<dbReference type="InterPro" id="IPR017896">
    <property type="entry name" value="4Fe4S_Fe-S-bd"/>
</dbReference>
<reference evidence="6 7" key="1">
    <citation type="submission" date="2024-05" db="EMBL/GenBank/DDBJ databases">
        <authorList>
            <person name="Venkateswaran K."/>
        </authorList>
    </citation>
    <scope>NUCLEOTIDE SEQUENCE [LARGE SCALE GENOMIC DNA]</scope>
    <source>
        <strain evidence="6 7">179-C4-2-HS</strain>
    </source>
</reference>
<dbReference type="SUPFAM" id="SSF54862">
    <property type="entry name" value="4Fe-4S ferredoxins"/>
    <property type="match status" value="2"/>
</dbReference>
<organism evidence="6 7">
    <name type="scientific">Neobacillus driksii</name>
    <dbReference type="NCBI Taxonomy" id="3035913"/>
    <lineage>
        <taxon>Bacteria</taxon>
        <taxon>Bacillati</taxon>
        <taxon>Bacillota</taxon>
        <taxon>Bacilli</taxon>
        <taxon>Bacillales</taxon>
        <taxon>Bacillaceae</taxon>
        <taxon>Neobacillus</taxon>
    </lineage>
</organism>
<keyword evidence="4" id="KW-0411">Iron-sulfur</keyword>
<evidence type="ECO:0000256" key="1">
    <source>
        <dbReference type="ARBA" id="ARBA00022485"/>
    </source>
</evidence>
<dbReference type="PROSITE" id="PS00198">
    <property type="entry name" value="4FE4S_FER_1"/>
    <property type="match status" value="2"/>
</dbReference>
<proteinExistence type="predicted"/>
<keyword evidence="3" id="KW-0408">Iron</keyword>
<dbReference type="EMBL" id="JAROBZ020000001">
    <property type="protein sequence ID" value="MFB3166327.1"/>
    <property type="molecule type" value="Genomic_DNA"/>
</dbReference>
<keyword evidence="1" id="KW-0004">4Fe-4S</keyword>
<dbReference type="PROSITE" id="PS51379">
    <property type="entry name" value="4FE4S_FER_2"/>
    <property type="match status" value="3"/>
</dbReference>
<keyword evidence="7" id="KW-1185">Reference proteome</keyword>
<dbReference type="RefSeq" id="WP_306073699.1">
    <property type="nucleotide sequence ID" value="NZ_JAROBZ020000001.1"/>
</dbReference>
<protein>
    <submittedName>
        <fullName evidence="6">4Fe-4S binding protein</fullName>
    </submittedName>
</protein>
<dbReference type="PANTHER" id="PTHR43687">
    <property type="entry name" value="ADENYLYLSULFATE REDUCTASE, BETA SUBUNIT"/>
    <property type="match status" value="1"/>
</dbReference>
<feature type="domain" description="4Fe-4S ferredoxin-type" evidence="5">
    <location>
        <begin position="48"/>
        <end position="77"/>
    </location>
</feature>
<feature type="domain" description="4Fe-4S ferredoxin-type" evidence="5">
    <location>
        <begin position="195"/>
        <end position="223"/>
    </location>
</feature>
<keyword evidence="2" id="KW-0479">Metal-binding</keyword>
<evidence type="ECO:0000256" key="2">
    <source>
        <dbReference type="ARBA" id="ARBA00022723"/>
    </source>
</evidence>